<proteinExistence type="predicted"/>
<reference evidence="1" key="1">
    <citation type="journal article" date="2014" name="Int. J. Syst. Evol. Microbiol.">
        <title>Complete genome sequence of Corynebacterium casei LMG S-19264T (=DSM 44701T), isolated from a smear-ripened cheese.</title>
        <authorList>
            <consortium name="US DOE Joint Genome Institute (JGI-PGF)"/>
            <person name="Walter F."/>
            <person name="Albersmeier A."/>
            <person name="Kalinowski J."/>
            <person name="Ruckert C."/>
        </authorList>
    </citation>
    <scope>NUCLEOTIDE SEQUENCE</scope>
    <source>
        <strain evidence="1">CCM 7905</strain>
    </source>
</reference>
<dbReference type="InterPro" id="IPR029058">
    <property type="entry name" value="AB_hydrolase_fold"/>
</dbReference>
<name>A0A917LFX0_9NOCA</name>
<comment type="caution">
    <text evidence="1">The sequence shown here is derived from an EMBL/GenBank/DDBJ whole genome shotgun (WGS) entry which is preliminary data.</text>
</comment>
<keyword evidence="2" id="KW-1185">Reference proteome</keyword>
<sequence length="439" mass="46256">MAQPLPQLPSIGDILNPIVPAPNPPPMQGPVPPIVQAPSNGNGGVSISDQLYAQLLPSPVGDAFFDEWPTDLASLGNGDIIGTPDDVTAVSQGFFPAPGGVRVRQVKFKTTDSAGDNSFGTATLVLPNNSWTGAGTRPLLVDEKPIDALGRACTPGYTLRKGVNFATNQTDFLPPASQAAVLRNYAVLIPDHEGPRMSYAEPVVAGRITLDAVRAVQRLEPTFRNSPMVINGYSGGAIATRGTALEVGTYAPELAGNIKLAVMGGNPIDYEVLGSSMDGPANLASGVFHGATVGFMRSHREGFLEANNLALQIATSPYKDFCIVGEGLVGTLIPTSALSNDGKPMDSDFARTVFASLTALSQRPSAVPLYVFNGAQEFWIPSEPVRRFARLQCDQGVSVAYSEPFGEHLVGAITAMPDQFLAIDEALQGSVPYDNCGRF</sequence>
<dbReference type="Proteomes" id="UP000654257">
    <property type="component" value="Unassembled WGS sequence"/>
</dbReference>
<dbReference type="Gene3D" id="1.10.260.130">
    <property type="match status" value="1"/>
</dbReference>
<dbReference type="InterPro" id="IPR005152">
    <property type="entry name" value="Lipase_secreted"/>
</dbReference>
<dbReference type="PANTHER" id="PTHR34853:SF1">
    <property type="entry name" value="LIPASE 5"/>
    <property type="match status" value="1"/>
</dbReference>
<dbReference type="AlphaFoldDB" id="A0A917LFX0"/>
<dbReference type="Gene3D" id="3.40.50.1820">
    <property type="entry name" value="alpha/beta hydrolase"/>
    <property type="match status" value="1"/>
</dbReference>
<protein>
    <submittedName>
        <fullName evidence="1">Lipase</fullName>
    </submittedName>
</protein>
<dbReference type="GO" id="GO:0004806">
    <property type="term" value="F:triacylglycerol lipase activity"/>
    <property type="evidence" value="ECO:0007669"/>
    <property type="project" value="InterPro"/>
</dbReference>
<reference evidence="1" key="2">
    <citation type="submission" date="2020-09" db="EMBL/GenBank/DDBJ databases">
        <authorList>
            <person name="Sun Q."/>
            <person name="Sedlacek I."/>
        </authorList>
    </citation>
    <scope>NUCLEOTIDE SEQUENCE</scope>
    <source>
        <strain evidence="1">CCM 7905</strain>
    </source>
</reference>
<dbReference type="EMBL" id="BMCU01000004">
    <property type="protein sequence ID" value="GGG19563.1"/>
    <property type="molecule type" value="Genomic_DNA"/>
</dbReference>
<dbReference type="SUPFAM" id="SSF53474">
    <property type="entry name" value="alpha/beta-Hydrolases"/>
    <property type="match status" value="1"/>
</dbReference>
<evidence type="ECO:0000313" key="2">
    <source>
        <dbReference type="Proteomes" id="UP000654257"/>
    </source>
</evidence>
<dbReference type="PANTHER" id="PTHR34853">
    <property type="match status" value="1"/>
</dbReference>
<dbReference type="GO" id="GO:0016042">
    <property type="term" value="P:lipid catabolic process"/>
    <property type="evidence" value="ECO:0007669"/>
    <property type="project" value="InterPro"/>
</dbReference>
<gene>
    <name evidence="1" type="ORF">GCM10007304_36870</name>
</gene>
<evidence type="ECO:0000313" key="1">
    <source>
        <dbReference type="EMBL" id="GGG19563.1"/>
    </source>
</evidence>
<dbReference type="Pfam" id="PF03583">
    <property type="entry name" value="LIP"/>
    <property type="match status" value="1"/>
</dbReference>
<accession>A0A917LFX0</accession>
<organism evidence="1 2">
    <name type="scientific">Rhodococcoides trifolii</name>
    <dbReference type="NCBI Taxonomy" id="908250"/>
    <lineage>
        <taxon>Bacteria</taxon>
        <taxon>Bacillati</taxon>
        <taxon>Actinomycetota</taxon>
        <taxon>Actinomycetes</taxon>
        <taxon>Mycobacteriales</taxon>
        <taxon>Nocardiaceae</taxon>
        <taxon>Rhodococcoides</taxon>
    </lineage>
</organism>